<dbReference type="EMBL" id="CALNXJ010000179">
    <property type="protein sequence ID" value="CAH3168427.1"/>
    <property type="molecule type" value="Genomic_DNA"/>
</dbReference>
<protein>
    <submittedName>
        <fullName evidence="2">Uncharacterized protein</fullName>
    </submittedName>
</protein>
<reference evidence="2 3" key="1">
    <citation type="submission" date="2022-05" db="EMBL/GenBank/DDBJ databases">
        <authorList>
            <consortium name="Genoscope - CEA"/>
            <person name="William W."/>
        </authorList>
    </citation>
    <scope>NUCLEOTIDE SEQUENCE [LARGE SCALE GENOMIC DNA]</scope>
</reference>
<name>A0AAU9Y463_9CNID</name>
<dbReference type="AlphaFoldDB" id="A0AAU9Y463"/>
<evidence type="ECO:0000313" key="3">
    <source>
        <dbReference type="Proteomes" id="UP001159428"/>
    </source>
</evidence>
<organism evidence="2 3">
    <name type="scientific">Pocillopora meandrina</name>
    <dbReference type="NCBI Taxonomy" id="46732"/>
    <lineage>
        <taxon>Eukaryota</taxon>
        <taxon>Metazoa</taxon>
        <taxon>Cnidaria</taxon>
        <taxon>Anthozoa</taxon>
        <taxon>Hexacorallia</taxon>
        <taxon>Scleractinia</taxon>
        <taxon>Astrocoeniina</taxon>
        <taxon>Pocilloporidae</taxon>
        <taxon>Pocillopora</taxon>
    </lineage>
</organism>
<accession>A0AAU9Y463</accession>
<feature type="region of interest" description="Disordered" evidence="1">
    <location>
        <begin position="124"/>
        <end position="198"/>
    </location>
</feature>
<evidence type="ECO:0000256" key="1">
    <source>
        <dbReference type="SAM" id="MobiDB-lite"/>
    </source>
</evidence>
<feature type="non-terminal residue" evidence="2">
    <location>
        <position position="1"/>
    </location>
</feature>
<proteinExistence type="predicted"/>
<evidence type="ECO:0000313" key="2">
    <source>
        <dbReference type="EMBL" id="CAH3168427.1"/>
    </source>
</evidence>
<keyword evidence="3" id="KW-1185">Reference proteome</keyword>
<feature type="compositionally biased region" description="Basic residues" evidence="1">
    <location>
        <begin position="188"/>
        <end position="198"/>
    </location>
</feature>
<dbReference type="Proteomes" id="UP001159428">
    <property type="component" value="Unassembled WGS sequence"/>
</dbReference>
<sequence length="198" mass="21007">IGSSETLADQASNTLGNILDHLTASVIGDVNSEVDTEIRQGPQVNGNQPPVHSWYQSSTDEDLLPKQAQDVEKVGAIPVFSHCPSGNDSIGRVQPQNCSGNAVHPKPCIGDDLSSKEDATSENGVIFKEGKTGHTIQGSCAKPSMAKVSEEGPFQTSAEESNEVVTSSPAKPSTSEEELAEETEKGKSLQKQRVCYKV</sequence>
<gene>
    <name evidence="2" type="ORF">PMEA_00008687</name>
</gene>
<comment type="caution">
    <text evidence="2">The sequence shown here is derived from an EMBL/GenBank/DDBJ whole genome shotgun (WGS) entry which is preliminary data.</text>
</comment>
<feature type="compositionally biased region" description="Polar residues" evidence="1">
    <location>
        <begin position="154"/>
        <end position="172"/>
    </location>
</feature>